<comment type="caution">
    <text evidence="1">The sequence shown here is derived from an EMBL/GenBank/DDBJ whole genome shotgun (WGS) entry which is preliminary data.</text>
</comment>
<name>A0ABP8R8E4_9SPHI</name>
<dbReference type="EMBL" id="BAABGR010000044">
    <property type="protein sequence ID" value="GAA4521077.1"/>
    <property type="molecule type" value="Genomic_DNA"/>
</dbReference>
<dbReference type="RefSeq" id="WP_345069147.1">
    <property type="nucleotide sequence ID" value="NZ_BAABGR010000044.1"/>
</dbReference>
<evidence type="ECO:0000313" key="2">
    <source>
        <dbReference type="Proteomes" id="UP001500394"/>
    </source>
</evidence>
<protein>
    <recommendedName>
        <fullName evidence="3">PKD-like family protein</fullName>
    </recommendedName>
</protein>
<dbReference type="Pfam" id="PF16407">
    <property type="entry name" value="PKD_2"/>
    <property type="match status" value="1"/>
</dbReference>
<dbReference type="InterPro" id="IPR032183">
    <property type="entry name" value="PKD-like"/>
</dbReference>
<organism evidence="1 2">
    <name type="scientific">Sphingobacterium thermophilum</name>
    <dbReference type="NCBI Taxonomy" id="768534"/>
    <lineage>
        <taxon>Bacteria</taxon>
        <taxon>Pseudomonadati</taxon>
        <taxon>Bacteroidota</taxon>
        <taxon>Sphingobacteriia</taxon>
        <taxon>Sphingobacteriales</taxon>
        <taxon>Sphingobacteriaceae</taxon>
        <taxon>Sphingobacterium</taxon>
    </lineage>
</organism>
<sequence>MKRLTLYIALIWVSFVALQSCYKDKGNYTYTELDKVLIDTSNLGIQATYSLDRYDTLTIAPKLFINNQEITDFESIKSQYSFTWSIYQAVTGGTVYSRDTLSHNFILRAPISKPAGTWNLVLSVKNNQTLVEAYQKFSVEVNEAISDGWAVLYEKEGRTDVGLIIDERSKLGATKTNIFTDLIKSSNGESLEGKPISFLHSATPLNSREVLVASQKDLQAYNHTDFASLFQFHNLFYSVPSIRNIQALSTNNNRKELIINNNEVHVANFTLGNALDRTVYFGPSLLGNNGELASWLPTFIAQSYDAVVYDASNKKFLYSVSNSMRLTELPEQLPTAEWDPNNVGLDLVASDYGFPNTPLANEYLIMKNASETYLLTANFASPVANAIAQKKYNMSTLPQVSNISAMAASSTGAYILYGAENNLYTFRYQINEVENVWTAPAGEKITCVKFLKFYHTAVGAVKLTPLGVNEYIYVATYNESTKEGKVYNLKINITNGVVDKTSQKQYTGFGRITDMGYKWNL</sequence>
<reference evidence="2" key="1">
    <citation type="journal article" date="2019" name="Int. J. Syst. Evol. Microbiol.">
        <title>The Global Catalogue of Microorganisms (GCM) 10K type strain sequencing project: providing services to taxonomists for standard genome sequencing and annotation.</title>
        <authorList>
            <consortium name="The Broad Institute Genomics Platform"/>
            <consortium name="The Broad Institute Genome Sequencing Center for Infectious Disease"/>
            <person name="Wu L."/>
            <person name="Ma J."/>
        </authorList>
    </citation>
    <scope>NUCLEOTIDE SEQUENCE [LARGE SCALE GENOMIC DNA]</scope>
    <source>
        <strain evidence="2">JCM 17858</strain>
    </source>
</reference>
<dbReference type="Proteomes" id="UP001500394">
    <property type="component" value="Unassembled WGS sequence"/>
</dbReference>
<evidence type="ECO:0008006" key="3">
    <source>
        <dbReference type="Google" id="ProtNLM"/>
    </source>
</evidence>
<keyword evidence="2" id="KW-1185">Reference proteome</keyword>
<evidence type="ECO:0000313" key="1">
    <source>
        <dbReference type="EMBL" id="GAA4521077.1"/>
    </source>
</evidence>
<proteinExistence type="predicted"/>
<accession>A0ABP8R8E4</accession>
<gene>
    <name evidence="1" type="ORF">GCM10023173_25960</name>
</gene>
<dbReference type="PROSITE" id="PS51257">
    <property type="entry name" value="PROKAR_LIPOPROTEIN"/>
    <property type="match status" value="1"/>
</dbReference>